<organism evidence="14 15">
    <name type="scientific">Sediminitomix flava</name>
    <dbReference type="NCBI Taxonomy" id="379075"/>
    <lineage>
        <taxon>Bacteria</taxon>
        <taxon>Pseudomonadati</taxon>
        <taxon>Bacteroidota</taxon>
        <taxon>Cytophagia</taxon>
        <taxon>Cytophagales</taxon>
        <taxon>Flammeovirgaceae</taxon>
        <taxon>Sediminitomix</taxon>
    </lineage>
</organism>
<dbReference type="CDD" id="cd00757">
    <property type="entry name" value="ThiF_MoeB_HesA_family"/>
    <property type="match status" value="1"/>
</dbReference>
<keyword evidence="3" id="KW-0547">Nucleotide-binding</keyword>
<keyword evidence="4" id="KW-0067">ATP-binding</keyword>
<comment type="caution">
    <text evidence="14">The sequence shown here is derived from an EMBL/GenBank/DDBJ whole genome shotgun (WGS) entry which is preliminary data.</text>
</comment>
<dbReference type="Pfam" id="PF00581">
    <property type="entry name" value="Rhodanese"/>
    <property type="match status" value="1"/>
</dbReference>
<dbReference type="FunFam" id="3.40.50.720:FF:000033">
    <property type="entry name" value="Adenylyltransferase and sulfurtransferase MOCS3"/>
    <property type="match status" value="1"/>
</dbReference>
<evidence type="ECO:0000313" key="15">
    <source>
        <dbReference type="Proteomes" id="UP000245535"/>
    </source>
</evidence>
<dbReference type="GO" id="GO:0005829">
    <property type="term" value="C:cytosol"/>
    <property type="evidence" value="ECO:0007669"/>
    <property type="project" value="TreeGrafter"/>
</dbReference>
<evidence type="ECO:0000313" key="14">
    <source>
        <dbReference type="EMBL" id="PWJ41012.1"/>
    </source>
</evidence>
<dbReference type="Gene3D" id="3.40.250.10">
    <property type="entry name" value="Rhodanese-like domain"/>
    <property type="match status" value="1"/>
</dbReference>
<dbReference type="SUPFAM" id="SSF69572">
    <property type="entry name" value="Activating enzymes of the ubiquitin-like proteins"/>
    <property type="match status" value="1"/>
</dbReference>
<evidence type="ECO:0000256" key="9">
    <source>
        <dbReference type="ARBA" id="ARBA00073635"/>
    </source>
</evidence>
<dbReference type="NCBIfam" id="NF004281">
    <property type="entry name" value="PRK05690.1"/>
    <property type="match status" value="1"/>
</dbReference>
<evidence type="ECO:0000256" key="1">
    <source>
        <dbReference type="ARBA" id="ARBA00009919"/>
    </source>
</evidence>
<evidence type="ECO:0000256" key="4">
    <source>
        <dbReference type="ARBA" id="ARBA00022840"/>
    </source>
</evidence>
<dbReference type="Pfam" id="PF00899">
    <property type="entry name" value="ThiF"/>
    <property type="match status" value="1"/>
</dbReference>
<keyword evidence="15" id="KW-1185">Reference proteome</keyword>
<dbReference type="GO" id="GO:0005524">
    <property type="term" value="F:ATP binding"/>
    <property type="evidence" value="ECO:0007669"/>
    <property type="project" value="UniProtKB-KW"/>
</dbReference>
<dbReference type="InterPro" id="IPR000594">
    <property type="entry name" value="ThiF_NAD_FAD-bd"/>
</dbReference>
<dbReference type="PROSITE" id="PS50206">
    <property type="entry name" value="RHODANESE_3"/>
    <property type="match status" value="1"/>
</dbReference>
<dbReference type="GO" id="GO:0004792">
    <property type="term" value="F:thiosulfate-cyanide sulfurtransferase activity"/>
    <property type="evidence" value="ECO:0007669"/>
    <property type="project" value="TreeGrafter"/>
</dbReference>
<dbReference type="InterPro" id="IPR035985">
    <property type="entry name" value="Ubiquitin-activating_enz"/>
</dbReference>
<dbReference type="Proteomes" id="UP000245535">
    <property type="component" value="Unassembled WGS sequence"/>
</dbReference>
<dbReference type="OrthoDB" id="9804286at2"/>
<evidence type="ECO:0000256" key="12">
    <source>
        <dbReference type="ARBA" id="ARBA00078531"/>
    </source>
</evidence>
<evidence type="ECO:0000259" key="13">
    <source>
        <dbReference type="PROSITE" id="PS50206"/>
    </source>
</evidence>
<dbReference type="SMART" id="SM00450">
    <property type="entry name" value="RHOD"/>
    <property type="match status" value="1"/>
</dbReference>
<dbReference type="AlphaFoldDB" id="A0A315Z7S5"/>
<dbReference type="InterPro" id="IPR045886">
    <property type="entry name" value="ThiF/MoeB/HesA"/>
</dbReference>
<dbReference type="RefSeq" id="WP_109619976.1">
    <property type="nucleotide sequence ID" value="NZ_QGDO01000004.1"/>
</dbReference>
<name>A0A315Z7S5_SEDFL</name>
<dbReference type="PANTHER" id="PTHR10953">
    <property type="entry name" value="UBIQUITIN-ACTIVATING ENZYME E1"/>
    <property type="match status" value="1"/>
</dbReference>
<proteinExistence type="inferred from homology"/>
<dbReference type="InterPro" id="IPR036873">
    <property type="entry name" value="Rhodanese-like_dom_sf"/>
</dbReference>
<dbReference type="EC" id="2.7.7.80" evidence="8"/>
<comment type="catalytic activity">
    <reaction evidence="5">
        <text>[molybdopterin-synthase sulfur-carrier protein]-C-terminal Gly-Gly + ATP + H(+) = [molybdopterin-synthase sulfur-carrier protein]-C-terminal Gly-Gly-AMP + diphosphate</text>
        <dbReference type="Rhea" id="RHEA:43616"/>
        <dbReference type="Rhea" id="RHEA-COMP:12159"/>
        <dbReference type="Rhea" id="RHEA-COMP:12202"/>
        <dbReference type="ChEBI" id="CHEBI:15378"/>
        <dbReference type="ChEBI" id="CHEBI:30616"/>
        <dbReference type="ChEBI" id="CHEBI:33019"/>
        <dbReference type="ChEBI" id="CHEBI:90618"/>
        <dbReference type="ChEBI" id="CHEBI:90778"/>
        <dbReference type="EC" id="2.7.7.80"/>
    </reaction>
</comment>
<dbReference type="PANTHER" id="PTHR10953:SF102">
    <property type="entry name" value="ADENYLYLTRANSFERASE AND SULFURTRANSFERASE MOCS3"/>
    <property type="match status" value="1"/>
</dbReference>
<dbReference type="InterPro" id="IPR001763">
    <property type="entry name" value="Rhodanese-like_dom"/>
</dbReference>
<comment type="similarity">
    <text evidence="1">Belongs to the HesA/MoeB/ThiF family.</text>
</comment>
<evidence type="ECO:0000256" key="3">
    <source>
        <dbReference type="ARBA" id="ARBA00022741"/>
    </source>
</evidence>
<feature type="domain" description="Rhodanese" evidence="13">
    <location>
        <begin position="280"/>
        <end position="365"/>
    </location>
</feature>
<sequence>MLLSQEEKNRYSRHILLSEIGEEGQLKLKSAKVLVIGAGGLGCPVLQYLSAAGVGTIGIVDGDQVGLSNLQRQILYTTQDIGFSKAEKAMEKLKAMNPLLDYKIYTSHLSKDNVFEIFEQYDVVVDCTDNFPTRYMINDACVILKKPLVFGAIFKFDGQVTVLNYKGGPTYRCLFPEAPGAGEMPNCSEIGVIGVLPGIIGSLQANEVIKMITGIGDVLSGKFFVFDALTMQSSNFEFALNPQNLEREELEENYVAFCGLEQEVTAEEITAETLKEWQSSQKDFQLLDVREAWEREEFNIGGQHIPLSFIPHRFSEVDFSKPTVIYCQKGGRSMQALRFLKQKSIASEQLHSLSGGMDYWQDFINS</sequence>
<evidence type="ECO:0000256" key="6">
    <source>
        <dbReference type="ARBA" id="ARBA00055169"/>
    </source>
</evidence>
<comment type="function">
    <text evidence="6">Catalyzes the adenylation by ATP of the carboxyl group of the C-terminal glycine of sulfur carrier protein MoaD.</text>
</comment>
<evidence type="ECO:0000256" key="2">
    <source>
        <dbReference type="ARBA" id="ARBA00022679"/>
    </source>
</evidence>
<evidence type="ECO:0000256" key="10">
    <source>
        <dbReference type="ARBA" id="ARBA00075110"/>
    </source>
</evidence>
<gene>
    <name evidence="14" type="ORF">BC781_104278</name>
</gene>
<dbReference type="GO" id="GO:0008146">
    <property type="term" value="F:sulfotransferase activity"/>
    <property type="evidence" value="ECO:0007669"/>
    <property type="project" value="TreeGrafter"/>
</dbReference>
<evidence type="ECO:0000256" key="5">
    <source>
        <dbReference type="ARBA" id="ARBA00052218"/>
    </source>
</evidence>
<comment type="subunit">
    <text evidence="7">Homodimer. Forms a stable heterotetrameric complex of 2 MoeB and 2 MoaD during adenylation of MoaD.</text>
</comment>
<dbReference type="Gene3D" id="3.40.50.720">
    <property type="entry name" value="NAD(P)-binding Rossmann-like Domain"/>
    <property type="match status" value="1"/>
</dbReference>
<protein>
    <recommendedName>
        <fullName evidence="9">Molybdopterin-synthase adenylyltransferase</fullName>
        <ecNumber evidence="8">2.7.7.80</ecNumber>
    </recommendedName>
    <alternativeName>
        <fullName evidence="12">MoaD protein adenylase</fullName>
    </alternativeName>
    <alternativeName>
        <fullName evidence="10">Molybdopterin-converting factor subunit 1 adenylase</fullName>
    </alternativeName>
    <alternativeName>
        <fullName evidence="11">Sulfur carrier protein MoaD adenylyltransferase</fullName>
    </alternativeName>
</protein>
<evidence type="ECO:0000256" key="7">
    <source>
        <dbReference type="ARBA" id="ARBA00063809"/>
    </source>
</evidence>
<keyword evidence="2 14" id="KW-0808">Transferase</keyword>
<evidence type="ECO:0000256" key="8">
    <source>
        <dbReference type="ARBA" id="ARBA00066884"/>
    </source>
</evidence>
<keyword evidence="14" id="KW-0548">Nucleotidyltransferase</keyword>
<evidence type="ECO:0000256" key="11">
    <source>
        <dbReference type="ARBA" id="ARBA00075328"/>
    </source>
</evidence>
<accession>A0A315Z7S5</accession>
<dbReference type="GO" id="GO:0061605">
    <property type="term" value="F:molybdopterin-synthase adenylyltransferase activity"/>
    <property type="evidence" value="ECO:0007669"/>
    <property type="project" value="UniProtKB-EC"/>
</dbReference>
<reference evidence="14 15" key="1">
    <citation type="submission" date="2018-03" db="EMBL/GenBank/DDBJ databases">
        <title>Genomic Encyclopedia of Archaeal and Bacterial Type Strains, Phase II (KMG-II): from individual species to whole genera.</title>
        <authorList>
            <person name="Goeker M."/>
        </authorList>
    </citation>
    <scope>NUCLEOTIDE SEQUENCE [LARGE SCALE GENOMIC DNA]</scope>
    <source>
        <strain evidence="14 15">DSM 28229</strain>
    </source>
</reference>
<dbReference type="GO" id="GO:0008641">
    <property type="term" value="F:ubiquitin-like modifier activating enzyme activity"/>
    <property type="evidence" value="ECO:0007669"/>
    <property type="project" value="InterPro"/>
</dbReference>
<dbReference type="EMBL" id="QGDO01000004">
    <property type="protein sequence ID" value="PWJ41012.1"/>
    <property type="molecule type" value="Genomic_DNA"/>
</dbReference>